<evidence type="ECO:0000313" key="2">
    <source>
        <dbReference type="Proteomes" id="UP000186168"/>
    </source>
</evidence>
<proteinExistence type="predicted"/>
<evidence type="ECO:0000313" key="1">
    <source>
        <dbReference type="EMBL" id="OMI38594.1"/>
    </source>
</evidence>
<keyword evidence="2" id="KW-1185">Reference proteome</keyword>
<name>A0A1R1SJY9_9ACTN</name>
<dbReference type="STRING" id="67365.GCA_001704635_05960"/>
<dbReference type="AlphaFoldDB" id="A0A1R1SJY9"/>
<dbReference type="Proteomes" id="UP000186168">
    <property type="component" value="Unassembled WGS sequence"/>
</dbReference>
<organism evidence="1 2">
    <name type="scientific">Streptomyces sparsogenes DSM 40356</name>
    <dbReference type="NCBI Taxonomy" id="1331668"/>
    <lineage>
        <taxon>Bacteria</taxon>
        <taxon>Bacillati</taxon>
        <taxon>Actinomycetota</taxon>
        <taxon>Actinomycetes</taxon>
        <taxon>Kitasatosporales</taxon>
        <taxon>Streptomycetaceae</taxon>
        <taxon>Streptomyces</taxon>
    </lineage>
</organism>
<reference evidence="1 2" key="1">
    <citation type="submission" date="2013-05" db="EMBL/GenBank/DDBJ databases">
        <title>Genome sequence of Streptomyces sparsogenes DSM 40356.</title>
        <authorList>
            <person name="Coyne S."/>
            <person name="Seebeck F.P."/>
        </authorList>
    </citation>
    <scope>NUCLEOTIDE SEQUENCE [LARGE SCALE GENOMIC DNA]</scope>
    <source>
        <strain evidence="1 2">DSM 40356</strain>
    </source>
</reference>
<dbReference type="EMBL" id="ASQP01000219">
    <property type="protein sequence ID" value="OMI38594.1"/>
    <property type="molecule type" value="Genomic_DNA"/>
</dbReference>
<sequence length="229" mass="25803">MQRIDSPQQTVLECLDCGHSGVASDVCVVCGGGDLRPLTPRIWGWVGVQRYLDRIDYGLDFYRNGRKILTRDKTIFEWHDDDTGQTELEYPVELGHLGGRIVGEVHCDHLRVTPTMDAFAHDPAAWRAVVEAVRGTGPLRPRHREMLGYGSPNTSPLGTIFNAFRRVDPGLRCLVPGDGRRPIHKEARRWGEQFHKGDSRYQGDDVWYEAVLQHEGLSAVGQFPPDVPH</sequence>
<accession>A0A1R1SJY9</accession>
<protein>
    <submittedName>
        <fullName evidence="1">Uncharacterized protein</fullName>
    </submittedName>
</protein>
<comment type="caution">
    <text evidence="1">The sequence shown here is derived from an EMBL/GenBank/DDBJ whole genome shotgun (WGS) entry which is preliminary data.</text>
</comment>
<gene>
    <name evidence="1" type="ORF">SPAR_15276</name>
</gene>